<dbReference type="SUPFAM" id="SSF57845">
    <property type="entry name" value="B-box zinc-binding domain"/>
    <property type="match status" value="1"/>
</dbReference>
<dbReference type="PROSITE" id="PS51886">
    <property type="entry name" value="TLDC"/>
    <property type="match status" value="1"/>
</dbReference>
<organism evidence="3 4">
    <name type="scientific">Stylonychia lemnae</name>
    <name type="common">Ciliate</name>
    <dbReference type="NCBI Taxonomy" id="5949"/>
    <lineage>
        <taxon>Eukaryota</taxon>
        <taxon>Sar</taxon>
        <taxon>Alveolata</taxon>
        <taxon>Ciliophora</taxon>
        <taxon>Intramacronucleata</taxon>
        <taxon>Spirotrichea</taxon>
        <taxon>Stichotrichia</taxon>
        <taxon>Sporadotrichida</taxon>
        <taxon>Oxytrichidae</taxon>
        <taxon>Stylonychinae</taxon>
        <taxon>Stylonychia</taxon>
    </lineage>
</organism>
<protein>
    <recommendedName>
        <fullName evidence="2">TLDc domain-containing protein</fullName>
    </recommendedName>
</protein>
<dbReference type="CDD" id="cd19756">
    <property type="entry name" value="Bbox2"/>
    <property type="match status" value="1"/>
</dbReference>
<feature type="domain" description="TLDc" evidence="2">
    <location>
        <begin position="190"/>
        <end position="324"/>
    </location>
</feature>
<evidence type="ECO:0000313" key="4">
    <source>
        <dbReference type="Proteomes" id="UP000039865"/>
    </source>
</evidence>
<feature type="coiled-coil region" evidence="1">
    <location>
        <begin position="93"/>
        <end position="123"/>
    </location>
</feature>
<dbReference type="PANTHER" id="PTHR23354">
    <property type="entry name" value="NUCLEOLAR PROTEIN 7/ESTROGEN RECEPTOR COACTIVATOR-RELATED"/>
    <property type="match status" value="1"/>
</dbReference>
<name>A0A078A3T9_STYLE</name>
<dbReference type="AlphaFoldDB" id="A0A078A3T9"/>
<dbReference type="OMA" id="IELKEWI"/>
<keyword evidence="1" id="KW-0175">Coiled coil</keyword>
<evidence type="ECO:0000313" key="3">
    <source>
        <dbReference type="EMBL" id="CDW75419.1"/>
    </source>
</evidence>
<reference evidence="3 4" key="1">
    <citation type="submission" date="2014-06" db="EMBL/GenBank/DDBJ databases">
        <authorList>
            <person name="Swart Estienne"/>
        </authorList>
    </citation>
    <scope>NUCLEOTIDE SEQUENCE [LARGE SCALE GENOMIC DNA]</scope>
    <source>
        <strain evidence="3 4">130c</strain>
    </source>
</reference>
<gene>
    <name evidence="3" type="primary">Contig1993.g2152</name>
    <name evidence="3" type="ORF">STYLEM_4409</name>
</gene>
<evidence type="ECO:0000259" key="2">
    <source>
        <dbReference type="PROSITE" id="PS51886"/>
    </source>
</evidence>
<dbReference type="EMBL" id="CCKQ01004263">
    <property type="protein sequence ID" value="CDW75419.1"/>
    <property type="molecule type" value="Genomic_DNA"/>
</dbReference>
<dbReference type="InParanoid" id="A0A078A3T9"/>
<dbReference type="Pfam" id="PF07534">
    <property type="entry name" value="TLD"/>
    <property type="match status" value="1"/>
</dbReference>
<dbReference type="PANTHER" id="PTHR23354:SF122">
    <property type="entry name" value="GTPASE-ACTIVATING PROTEIN SKYWALKER"/>
    <property type="match status" value="1"/>
</dbReference>
<dbReference type="Proteomes" id="UP000039865">
    <property type="component" value="Unassembled WGS sequence"/>
</dbReference>
<sequence length="324" mass="38226">MCNRKEKEDLVKEGMNLPNELTFKVAQYLMRELERQEILCIKCDQHNDHNAKSYCKVEDTIICSECILHDGSHYHSGSTENPQHIKIERAFFKEVFQSQVKQLEQQQQKIQNLIVKFKGYIDQERDYKVQEIKEMLANNSQILQYASDNPIIRQKFGQSSNILDYLTTFSLKQEEEQKENLKKRQQLIDAIPTKISKEYYEPYLKFRRLVDEQHKQQSVELIFKGSRDGFRSKNFHAHCDSKGHTVSFILSSFGEVFGGYTSIPWTSEKNYLKDSQAFLFSLTKQSLHRQHQPTDRAVYHHENHLVTFGYGYDIFIQDQCDTSK</sequence>
<evidence type="ECO:0000256" key="1">
    <source>
        <dbReference type="SAM" id="Coils"/>
    </source>
</evidence>
<proteinExistence type="predicted"/>
<keyword evidence="4" id="KW-1185">Reference proteome</keyword>
<dbReference type="InterPro" id="IPR006571">
    <property type="entry name" value="TLDc_dom"/>
</dbReference>
<dbReference type="OrthoDB" id="2388744at2759"/>
<accession>A0A078A3T9</accession>